<dbReference type="PANTHER" id="PTHR43584:SF5">
    <property type="entry name" value="PROTEIN LICC"/>
    <property type="match status" value="1"/>
</dbReference>
<keyword evidence="1" id="KW-0808">Transferase</keyword>
<dbReference type="EMBL" id="BAAACR010000012">
    <property type="protein sequence ID" value="GAA0214990.1"/>
    <property type="molecule type" value="Genomic_DNA"/>
</dbReference>
<evidence type="ECO:0000259" key="3">
    <source>
        <dbReference type="Pfam" id="PF00483"/>
    </source>
</evidence>
<organism evidence="4 5">
    <name type="scientific">Selenomonas dianae</name>
    <dbReference type="NCBI Taxonomy" id="135079"/>
    <lineage>
        <taxon>Bacteria</taxon>
        <taxon>Bacillati</taxon>
        <taxon>Bacillota</taxon>
        <taxon>Negativicutes</taxon>
        <taxon>Selenomonadales</taxon>
        <taxon>Selenomonadaceae</taxon>
        <taxon>Selenomonas</taxon>
    </lineage>
</organism>
<keyword evidence="5" id="KW-1185">Reference proteome</keyword>
<evidence type="ECO:0000256" key="1">
    <source>
        <dbReference type="ARBA" id="ARBA00022679"/>
    </source>
</evidence>
<dbReference type="Proteomes" id="UP001500399">
    <property type="component" value="Unassembled WGS sequence"/>
</dbReference>
<comment type="caution">
    <text evidence="4">The sequence shown here is derived from an EMBL/GenBank/DDBJ whole genome shotgun (WGS) entry which is preliminary data.</text>
</comment>
<dbReference type="Pfam" id="PF00483">
    <property type="entry name" value="NTP_transferase"/>
    <property type="match status" value="1"/>
</dbReference>
<dbReference type="CDD" id="cd02523">
    <property type="entry name" value="PC_cytidylyltransferase"/>
    <property type="match status" value="1"/>
</dbReference>
<dbReference type="InterPro" id="IPR005835">
    <property type="entry name" value="NTP_transferase_dom"/>
</dbReference>
<evidence type="ECO:0000256" key="2">
    <source>
        <dbReference type="ARBA" id="ARBA00022695"/>
    </source>
</evidence>
<keyword evidence="2 4" id="KW-0548">Nucleotidyltransferase</keyword>
<protein>
    <submittedName>
        <fullName evidence="4">CTP--phosphocholine cytidylyltransferase</fullName>
    </submittedName>
</protein>
<dbReference type="InterPro" id="IPR050065">
    <property type="entry name" value="GlmU-like"/>
</dbReference>
<feature type="domain" description="Nucleotidyl transferase" evidence="3">
    <location>
        <begin position="25"/>
        <end position="76"/>
    </location>
</feature>
<evidence type="ECO:0000313" key="5">
    <source>
        <dbReference type="Proteomes" id="UP001500399"/>
    </source>
</evidence>
<name>A0ABN0T834_9FIRM</name>
<reference evidence="4 5" key="1">
    <citation type="journal article" date="2019" name="Int. J. Syst. Evol. Microbiol.">
        <title>The Global Catalogue of Microorganisms (GCM) 10K type strain sequencing project: providing services to taxonomists for standard genome sequencing and annotation.</title>
        <authorList>
            <consortium name="The Broad Institute Genomics Platform"/>
            <consortium name="The Broad Institute Genome Sequencing Center for Infectious Disease"/>
            <person name="Wu L."/>
            <person name="Ma J."/>
        </authorList>
    </citation>
    <scope>NUCLEOTIDE SEQUENCE [LARGE SCALE GENOMIC DNA]</scope>
    <source>
        <strain evidence="4 5">JCM 8542</strain>
    </source>
</reference>
<dbReference type="GO" id="GO:0016779">
    <property type="term" value="F:nucleotidyltransferase activity"/>
    <property type="evidence" value="ECO:0007669"/>
    <property type="project" value="UniProtKB-KW"/>
</dbReference>
<proteinExistence type="predicted"/>
<dbReference type="InterPro" id="IPR029044">
    <property type="entry name" value="Nucleotide-diphossugar_trans"/>
</dbReference>
<dbReference type="Gene3D" id="3.90.550.10">
    <property type="entry name" value="Spore Coat Polysaccharide Biosynthesis Protein SpsA, Chain A"/>
    <property type="match status" value="1"/>
</dbReference>
<gene>
    <name evidence="4" type="ORF">GCM10008919_17860</name>
</gene>
<dbReference type="PANTHER" id="PTHR43584">
    <property type="entry name" value="NUCLEOTIDYL TRANSFERASE"/>
    <property type="match status" value="1"/>
</dbReference>
<accession>A0ABN0T834</accession>
<evidence type="ECO:0000313" key="4">
    <source>
        <dbReference type="EMBL" id="GAA0214990.1"/>
    </source>
</evidence>
<sequence length="256" mass="28243">MLMNARGGTAPRTAGSDGAHRVTRAVILAAGRGSRLAPLTDTLPKPLVPVSGVPIIATILDALHAAGISSITLVRGYRGEAFNALRETYPQIAFLDNPDWETSNNISSITLAGRAGLLEDSYVIEGDLYLANPAIITPTQTRTNYIAFPVESTDDWCFDTDASGKITHIDTASDHPCHQMLGLSYWTAADGARLADCANALYAEEQYRQLYWDEIALKYYLPEFSIHIRECTREDVWEIDTVEELRALEEQMKYMG</sequence>
<dbReference type="SUPFAM" id="SSF53448">
    <property type="entry name" value="Nucleotide-diphospho-sugar transferases"/>
    <property type="match status" value="1"/>
</dbReference>